<feature type="transmembrane region" description="Helical" evidence="1">
    <location>
        <begin position="87"/>
        <end position="111"/>
    </location>
</feature>
<dbReference type="AlphaFoldDB" id="A0A7S9HD21"/>
<dbReference type="EMBL" id="CP064795">
    <property type="protein sequence ID" value="QPG05101.1"/>
    <property type="molecule type" value="Genomic_DNA"/>
</dbReference>
<proteinExistence type="predicted"/>
<evidence type="ECO:0000256" key="1">
    <source>
        <dbReference type="SAM" id="Phobius"/>
    </source>
</evidence>
<dbReference type="KEGG" id="smaa:IT774_13310"/>
<reference evidence="2 3" key="1">
    <citation type="submission" date="2020-11" db="EMBL/GenBank/DDBJ databases">
        <title>Complete genome sequence for Salinimonas sp. strain G2-b.</title>
        <authorList>
            <person name="Park S.-J."/>
        </authorList>
    </citation>
    <scope>NUCLEOTIDE SEQUENCE [LARGE SCALE GENOMIC DNA]</scope>
    <source>
        <strain evidence="2 3">G2-b</strain>
    </source>
</reference>
<organism evidence="2 3">
    <name type="scientific">Salinimonas marina</name>
    <dbReference type="NCBI Taxonomy" id="2785918"/>
    <lineage>
        <taxon>Bacteria</taxon>
        <taxon>Pseudomonadati</taxon>
        <taxon>Pseudomonadota</taxon>
        <taxon>Gammaproteobacteria</taxon>
        <taxon>Alteromonadales</taxon>
        <taxon>Alteromonadaceae</taxon>
        <taxon>Alteromonas/Salinimonas group</taxon>
        <taxon>Salinimonas</taxon>
    </lineage>
</organism>
<evidence type="ECO:0000313" key="3">
    <source>
        <dbReference type="Proteomes" id="UP000595095"/>
    </source>
</evidence>
<keyword evidence="1" id="KW-1133">Transmembrane helix</keyword>
<gene>
    <name evidence="2" type="ORF">IT774_13310</name>
</gene>
<keyword evidence="1" id="KW-0472">Membrane</keyword>
<keyword evidence="3" id="KW-1185">Reference proteome</keyword>
<sequence length="135" mass="15467">MYKIKAPENQSASLRRLLEAMPEHTAQSFSEEQLIALNQALGGRRWARHKVDIRKTIKFWRSSYYVVLLAGRNVRQLSRFEQQLSRLTLALFTAMLLLGSVLLGLVVLYLVKSALGINLFEDFSLGLWSWLQSKG</sequence>
<evidence type="ECO:0000313" key="2">
    <source>
        <dbReference type="EMBL" id="QPG05101.1"/>
    </source>
</evidence>
<dbReference type="RefSeq" id="WP_195810192.1">
    <property type="nucleotide sequence ID" value="NZ_CP064795.1"/>
</dbReference>
<dbReference type="GO" id="GO:0016740">
    <property type="term" value="F:transferase activity"/>
    <property type="evidence" value="ECO:0007669"/>
    <property type="project" value="UniProtKB-KW"/>
</dbReference>
<keyword evidence="1" id="KW-0812">Transmembrane</keyword>
<dbReference type="Proteomes" id="UP000595095">
    <property type="component" value="Chromosome"/>
</dbReference>
<accession>A0A7S9HD21</accession>
<keyword evidence="2" id="KW-0808">Transferase</keyword>
<protein>
    <submittedName>
        <fullName evidence="2">3-phosphoshikimate 1-carboxyvinyltransferase</fullName>
    </submittedName>
</protein>
<name>A0A7S9HD21_9ALTE</name>